<dbReference type="OrthoDB" id="5408390at2759"/>
<reference evidence="4" key="1">
    <citation type="submission" date="2020-06" db="EMBL/GenBank/DDBJ databases">
        <title>A chromosome-scale genome assembly of Talaromyces rugulosus W13939.</title>
        <authorList>
            <person name="Wang B."/>
            <person name="Guo L."/>
            <person name="Ye K."/>
            <person name="Wang L."/>
        </authorList>
    </citation>
    <scope>NUCLEOTIDE SEQUENCE [LARGE SCALE GENOMIC DNA]</scope>
    <source>
        <strain evidence="4">W13939</strain>
    </source>
</reference>
<dbReference type="AlphaFoldDB" id="A0A7H8R4F1"/>
<dbReference type="InterPro" id="IPR031348">
    <property type="entry name" value="PigL_N"/>
</dbReference>
<sequence>MDPLSVTASVIAIATLALQSCKAAYNVVDGLAEAPQAIARSRISLTETQKTVDALHQALITGSEPILNSVLRSIELDETLKSVQRICDKFATDITYFTSHSTDGKFSKRDRMTVNLHESKMRNLDRELGDCQQTLSMVLVSINLIVTTQTADDLRRLGGRFQAQEQALASLDTQLYNRQKSPLAEEGLVYDRDTSLQLTSTLRKLCQEALSTIKTKRTGQKFGDMSTDDQSMAMQGIVGDAHDGVQQSFGKMTTSKNSKAFQGQMDASSFATMFGKP</sequence>
<keyword evidence="1" id="KW-0732">Signal</keyword>
<dbReference type="GeneID" id="55995111"/>
<evidence type="ECO:0000313" key="4">
    <source>
        <dbReference type="Proteomes" id="UP000509510"/>
    </source>
</evidence>
<feature type="chain" id="PRO_5028902366" description="Azaphilone pigments biosynthesis cluster protein L N-terminal domain-containing protein" evidence="1">
    <location>
        <begin position="24"/>
        <end position="277"/>
    </location>
</feature>
<name>A0A7H8R4F1_TALRU</name>
<feature type="domain" description="Azaphilone pigments biosynthesis cluster protein L N-terminal" evidence="2">
    <location>
        <begin position="1"/>
        <end position="155"/>
    </location>
</feature>
<evidence type="ECO:0000259" key="2">
    <source>
        <dbReference type="Pfam" id="PF17111"/>
    </source>
</evidence>
<proteinExistence type="predicted"/>
<feature type="signal peptide" evidence="1">
    <location>
        <begin position="1"/>
        <end position="23"/>
    </location>
</feature>
<evidence type="ECO:0000256" key="1">
    <source>
        <dbReference type="SAM" id="SignalP"/>
    </source>
</evidence>
<dbReference type="Proteomes" id="UP000509510">
    <property type="component" value="Chromosome IV"/>
</dbReference>
<dbReference type="Pfam" id="PF17111">
    <property type="entry name" value="PigL_N"/>
    <property type="match status" value="1"/>
</dbReference>
<dbReference type="RefSeq" id="XP_035346652.1">
    <property type="nucleotide sequence ID" value="XM_035490759.1"/>
</dbReference>
<evidence type="ECO:0000313" key="3">
    <source>
        <dbReference type="EMBL" id="QKX60475.1"/>
    </source>
</evidence>
<keyword evidence="4" id="KW-1185">Reference proteome</keyword>
<dbReference type="KEGG" id="trg:TRUGW13939_07620"/>
<dbReference type="EMBL" id="CP055901">
    <property type="protein sequence ID" value="QKX60475.1"/>
    <property type="molecule type" value="Genomic_DNA"/>
</dbReference>
<protein>
    <recommendedName>
        <fullName evidence="2">Azaphilone pigments biosynthesis cluster protein L N-terminal domain-containing protein</fullName>
    </recommendedName>
</protein>
<gene>
    <name evidence="3" type="ORF">TRUGW13939_07620</name>
</gene>
<accession>A0A7H8R4F1</accession>
<organism evidence="3 4">
    <name type="scientific">Talaromyces rugulosus</name>
    <name type="common">Penicillium rugulosum</name>
    <dbReference type="NCBI Taxonomy" id="121627"/>
    <lineage>
        <taxon>Eukaryota</taxon>
        <taxon>Fungi</taxon>
        <taxon>Dikarya</taxon>
        <taxon>Ascomycota</taxon>
        <taxon>Pezizomycotina</taxon>
        <taxon>Eurotiomycetes</taxon>
        <taxon>Eurotiomycetidae</taxon>
        <taxon>Eurotiales</taxon>
        <taxon>Trichocomaceae</taxon>
        <taxon>Talaromyces</taxon>
        <taxon>Talaromyces sect. Islandici</taxon>
    </lineage>
</organism>